<gene>
    <name evidence="2" type="ORF">RFH47_04870</name>
</gene>
<feature type="region of interest" description="Disordered" evidence="1">
    <location>
        <begin position="218"/>
        <end position="240"/>
    </location>
</feature>
<evidence type="ECO:0000313" key="2">
    <source>
        <dbReference type="EMBL" id="MDQ8935060.1"/>
    </source>
</evidence>
<dbReference type="RefSeq" id="WP_308981097.1">
    <property type="nucleotide sequence ID" value="NZ_JAVIDL010000006.1"/>
</dbReference>
<dbReference type="AlphaFoldDB" id="A0AAW8J5Q1"/>
<evidence type="ECO:0000313" key="3">
    <source>
        <dbReference type="Proteomes" id="UP001243844"/>
    </source>
</evidence>
<feature type="compositionally biased region" description="Basic and acidic residues" evidence="1">
    <location>
        <begin position="218"/>
        <end position="227"/>
    </location>
</feature>
<name>A0AAW8J5Q1_9GAMM</name>
<evidence type="ECO:0000256" key="1">
    <source>
        <dbReference type="SAM" id="MobiDB-lite"/>
    </source>
</evidence>
<proteinExistence type="predicted"/>
<accession>A0AAW8J5Q1</accession>
<sequence>MSWDCLPMSQLFGLMDSFSIIEASALIAGKAPDDVQPEYDINGNPYGEPYILTNASEDQKTVYTMALNGITRAIESGTLKALIQTTATTQLYKTDVDSEWKAKYFLSPSETRINRDDLVRWLDSRSCYPSFFFNNSNEPLYLVQQNNPQYSPKLCAIVHAWEVTKEAEETNQLNGLSVKQFASIWLEQNAYKYGVEGVTNFDDMASIINWNTKGGRISDKPSVKSKEPSLPIGDRNKDVTQDNRHHTIIDSLVIEKNDLKTNPYRFSSNMEDSDLPF</sequence>
<organism evidence="2 3">
    <name type="scientific">Acinetobacter rudis</name>
    <dbReference type="NCBI Taxonomy" id="632955"/>
    <lineage>
        <taxon>Bacteria</taxon>
        <taxon>Pseudomonadati</taxon>
        <taxon>Pseudomonadota</taxon>
        <taxon>Gammaproteobacteria</taxon>
        <taxon>Moraxellales</taxon>
        <taxon>Moraxellaceae</taxon>
        <taxon>Acinetobacter</taxon>
    </lineage>
</organism>
<protein>
    <submittedName>
        <fullName evidence="2">Uncharacterized protein</fullName>
    </submittedName>
</protein>
<dbReference type="EMBL" id="JAVIDL010000006">
    <property type="protein sequence ID" value="MDQ8935060.1"/>
    <property type="molecule type" value="Genomic_DNA"/>
</dbReference>
<dbReference type="Proteomes" id="UP001243844">
    <property type="component" value="Unassembled WGS sequence"/>
</dbReference>
<comment type="caution">
    <text evidence="2">The sequence shown here is derived from an EMBL/GenBank/DDBJ whole genome shotgun (WGS) entry which is preliminary data.</text>
</comment>
<reference evidence="2" key="1">
    <citation type="submission" date="2023-08" db="EMBL/GenBank/DDBJ databases">
        <title>Emergence of clinically-relevant ST2 carbapenem-resistant Acinetobacter baumannii strains in hospital sewages in Zhejiang, East of China.</title>
        <authorList>
            <person name="Kaichao C."/>
            <person name="Zhang R."/>
        </authorList>
    </citation>
    <scope>NUCLEOTIDE SEQUENCE</scope>
    <source>
        <strain evidence="2">M-RB-37</strain>
    </source>
</reference>